<evidence type="ECO:0000313" key="3">
    <source>
        <dbReference type="EMBL" id="KPL15358.1"/>
    </source>
</evidence>
<dbReference type="Gene3D" id="3.40.50.720">
    <property type="entry name" value="NAD(P)-binding Rossmann-like Domain"/>
    <property type="match status" value="1"/>
</dbReference>
<dbReference type="SUPFAM" id="SSF51735">
    <property type="entry name" value="NAD(P)-binding Rossmann-fold domains"/>
    <property type="match status" value="1"/>
</dbReference>
<dbReference type="Pfam" id="PF01370">
    <property type="entry name" value="Epimerase"/>
    <property type="match status" value="1"/>
</dbReference>
<gene>
    <name evidence="3" type="ORF">AMJ74_01645</name>
</gene>
<dbReference type="Proteomes" id="UP000050975">
    <property type="component" value="Unassembled WGS sequence"/>
</dbReference>
<organism evidence="3 4">
    <name type="scientific">candidate division WOR_3 bacterium SM1_77</name>
    <dbReference type="NCBI Taxonomy" id="1703778"/>
    <lineage>
        <taxon>Bacteria</taxon>
        <taxon>Bacteria division WOR-3</taxon>
    </lineage>
</organism>
<feature type="domain" description="NAD-dependent epimerase/dehydratase" evidence="2">
    <location>
        <begin position="6"/>
        <end position="213"/>
    </location>
</feature>
<dbReference type="PANTHER" id="PTHR43000">
    <property type="entry name" value="DTDP-D-GLUCOSE 4,6-DEHYDRATASE-RELATED"/>
    <property type="match status" value="1"/>
</dbReference>
<protein>
    <recommendedName>
        <fullName evidence="2">NAD-dependent epimerase/dehydratase domain-containing protein</fullName>
    </recommendedName>
</protein>
<sequence>MKKHRILIVGASGFVGKNLVLQYTQREHVSILVRPTSNIALFKNNPRIRILYGDLAEDRGITDALKGIDVVIHCAATTMGRSYWEFHRTNTKGTKHLISAMLERNVRKILYVSSHAACGPCSANIPLQEHDPKKPVSFYGRTKNLAENLVAGSGLDFTIIRPVSVYGPHDKEILTYVKLLNRGICPVVGFGTKYLNVIYVQDLVDVIIKTVEQDHFPRATYFANDGQCYSLDSIMDTIAATLNKRSLKVCVPTALALFVGLLNDVFVSPGKRLVTRDKVRELACQYWVCSSENISRELGFKPRYTFDRGIIETIKWYRSQGYLS</sequence>
<evidence type="ECO:0000313" key="4">
    <source>
        <dbReference type="Proteomes" id="UP000050975"/>
    </source>
</evidence>
<dbReference type="InterPro" id="IPR036291">
    <property type="entry name" value="NAD(P)-bd_dom_sf"/>
</dbReference>
<evidence type="ECO:0000259" key="2">
    <source>
        <dbReference type="Pfam" id="PF01370"/>
    </source>
</evidence>
<proteinExistence type="inferred from homology"/>
<evidence type="ECO:0000256" key="1">
    <source>
        <dbReference type="ARBA" id="ARBA00007637"/>
    </source>
</evidence>
<comment type="caution">
    <text evidence="3">The sequence shown here is derived from an EMBL/GenBank/DDBJ whole genome shotgun (WGS) entry which is preliminary data.</text>
</comment>
<dbReference type="EMBL" id="LJVE01000016">
    <property type="protein sequence ID" value="KPL15358.1"/>
    <property type="molecule type" value="Genomic_DNA"/>
</dbReference>
<comment type="similarity">
    <text evidence="1">Belongs to the NAD(P)-dependent epimerase/dehydratase family.</text>
</comment>
<reference evidence="3 4" key="1">
    <citation type="journal article" date="2015" name="Microbiome">
        <title>Genomic resolution of linkages in carbon, nitrogen, and sulfur cycling among widespread estuary sediment bacteria.</title>
        <authorList>
            <person name="Baker B.J."/>
            <person name="Lazar C.S."/>
            <person name="Teske A.P."/>
            <person name="Dick G.J."/>
        </authorList>
    </citation>
    <scope>NUCLEOTIDE SEQUENCE [LARGE SCALE GENOMIC DNA]</scope>
    <source>
        <strain evidence="3">SM1_77</strain>
    </source>
</reference>
<dbReference type="AlphaFoldDB" id="A0A0S8K316"/>
<name>A0A0S8K316_UNCW3</name>
<accession>A0A0S8K316</accession>
<dbReference type="InterPro" id="IPR001509">
    <property type="entry name" value="Epimerase_deHydtase"/>
</dbReference>